<sequence>MKRWAALLTVIVVGALLLWAEGDMPAFGDPDAPAHAHVAPRYIEEGAEETGAANLVSAILADFRSFDTLGEITVIFTAGVSVILLLRRGERL</sequence>
<keyword evidence="1" id="KW-0472">Membrane</keyword>
<keyword evidence="1" id="KW-0812">Transmembrane</keyword>
<dbReference type="InterPro" id="IPR050616">
    <property type="entry name" value="CPA3_Na-H_Antiporter_A"/>
</dbReference>
<name>A0A9E4ZKM3_9EURY</name>
<evidence type="ECO:0000313" key="3">
    <source>
        <dbReference type="EMBL" id="MCT8337895.1"/>
    </source>
</evidence>
<feature type="domain" description="MrpA C-terminal/MbhE" evidence="2">
    <location>
        <begin position="32"/>
        <end position="88"/>
    </location>
</feature>
<dbReference type="EMBL" id="VHLL01000006">
    <property type="protein sequence ID" value="MCT8337895.1"/>
    <property type="molecule type" value="Genomic_DNA"/>
</dbReference>
<keyword evidence="1" id="KW-1133">Transmembrane helix</keyword>
<evidence type="ECO:0000259" key="2">
    <source>
        <dbReference type="Pfam" id="PF20501"/>
    </source>
</evidence>
<accession>A0A9E4ZKM3</accession>
<proteinExistence type="predicted"/>
<reference evidence="3" key="1">
    <citation type="submission" date="2019-06" db="EMBL/GenBank/DDBJ databases">
        <title>Methanoculleus strain from Tamsui River, Taipei, Taiwan.</title>
        <authorList>
            <person name="You Y.-T."/>
            <person name="Chen S.-C."/>
            <person name="Lai S.-J."/>
            <person name="Lee Y.-C."/>
            <person name="Lai M.-C."/>
        </authorList>
    </citation>
    <scope>NUCLEOTIDE SEQUENCE</scope>
    <source>
        <strain evidence="3">Afa-1</strain>
    </source>
</reference>
<protein>
    <recommendedName>
        <fullName evidence="2">MrpA C-terminal/MbhE domain-containing protein</fullName>
    </recommendedName>
</protein>
<feature type="transmembrane region" description="Helical" evidence="1">
    <location>
        <begin position="68"/>
        <end position="86"/>
    </location>
</feature>
<dbReference type="AlphaFoldDB" id="A0A9E4ZKM3"/>
<evidence type="ECO:0000256" key="1">
    <source>
        <dbReference type="SAM" id="Phobius"/>
    </source>
</evidence>
<dbReference type="PANTHER" id="PTHR43373:SF1">
    <property type="entry name" value="NA(+)_H(+) ANTIPORTER SUBUNIT A"/>
    <property type="match status" value="1"/>
</dbReference>
<dbReference type="Proteomes" id="UP001065682">
    <property type="component" value="Unassembled WGS sequence"/>
</dbReference>
<dbReference type="PANTHER" id="PTHR43373">
    <property type="entry name" value="NA(+)/H(+) ANTIPORTER SUBUNIT"/>
    <property type="match status" value="1"/>
</dbReference>
<dbReference type="InterPro" id="IPR046806">
    <property type="entry name" value="MrpA_C/MbhE"/>
</dbReference>
<dbReference type="RefSeq" id="WP_261598013.1">
    <property type="nucleotide sequence ID" value="NZ_VHLL01000006.1"/>
</dbReference>
<evidence type="ECO:0000313" key="4">
    <source>
        <dbReference type="Proteomes" id="UP001065682"/>
    </source>
</evidence>
<keyword evidence="4" id="KW-1185">Reference proteome</keyword>
<gene>
    <name evidence="3" type="ORF">FKB36_10465</name>
</gene>
<organism evidence="3 4">
    <name type="scientific">Methanoculleus formosensis</name>
    <dbReference type="NCBI Taxonomy" id="2590886"/>
    <lineage>
        <taxon>Archaea</taxon>
        <taxon>Methanobacteriati</taxon>
        <taxon>Methanobacteriota</taxon>
        <taxon>Stenosarchaea group</taxon>
        <taxon>Methanomicrobia</taxon>
        <taxon>Methanomicrobiales</taxon>
        <taxon>Methanomicrobiaceae</taxon>
        <taxon>Methanoculleus</taxon>
    </lineage>
</organism>
<comment type="caution">
    <text evidence="3">The sequence shown here is derived from an EMBL/GenBank/DDBJ whole genome shotgun (WGS) entry which is preliminary data.</text>
</comment>
<dbReference type="Pfam" id="PF20501">
    <property type="entry name" value="MbhE"/>
    <property type="match status" value="1"/>
</dbReference>